<dbReference type="EMBL" id="SOIP01000482">
    <property type="protein sequence ID" value="TET78539.1"/>
    <property type="molecule type" value="Genomic_DNA"/>
</dbReference>
<evidence type="ECO:0000313" key="3">
    <source>
        <dbReference type="Proteomes" id="UP000315534"/>
    </source>
</evidence>
<feature type="domain" description="M23ase beta-sheet core" evidence="1">
    <location>
        <begin position="1"/>
        <end position="37"/>
    </location>
</feature>
<dbReference type="Gene3D" id="2.70.70.10">
    <property type="entry name" value="Glucose Permease (Domain IIA)"/>
    <property type="match status" value="1"/>
</dbReference>
<dbReference type="SUPFAM" id="SSF51261">
    <property type="entry name" value="Duplicated hybrid motif"/>
    <property type="match status" value="1"/>
</dbReference>
<reference evidence="2 3" key="1">
    <citation type="submission" date="2019-03" db="EMBL/GenBank/DDBJ databases">
        <title>Metabolic potential of uncultured bacteria and archaea associated with petroleum seepage in deep-sea sediments.</title>
        <authorList>
            <person name="Dong X."/>
            <person name="Hubert C."/>
        </authorList>
    </citation>
    <scope>NUCLEOTIDE SEQUENCE [LARGE SCALE GENOMIC DNA]</scope>
    <source>
        <strain evidence="2">E29_bin36</strain>
    </source>
</reference>
<accession>A0A523XHS4</accession>
<comment type="caution">
    <text evidence="2">The sequence shown here is derived from an EMBL/GenBank/DDBJ whole genome shotgun (WGS) entry which is preliminary data.</text>
</comment>
<protein>
    <submittedName>
        <fullName evidence="2">M23 family metallopeptidase</fullName>
    </submittedName>
</protein>
<gene>
    <name evidence="2" type="ORF">E3J38_08460</name>
</gene>
<dbReference type="InterPro" id="IPR016047">
    <property type="entry name" value="M23ase_b-sheet_dom"/>
</dbReference>
<dbReference type="AlphaFoldDB" id="A0A523XHS4"/>
<evidence type="ECO:0000259" key="1">
    <source>
        <dbReference type="Pfam" id="PF01551"/>
    </source>
</evidence>
<name>A0A523XHS4_UNCT6</name>
<dbReference type="CDD" id="cd12797">
    <property type="entry name" value="M23_peptidase"/>
    <property type="match status" value="1"/>
</dbReference>
<evidence type="ECO:0000313" key="2">
    <source>
        <dbReference type="EMBL" id="TET78539.1"/>
    </source>
</evidence>
<organism evidence="2 3">
    <name type="scientific">candidate division TA06 bacterium</name>
    <dbReference type="NCBI Taxonomy" id="2250710"/>
    <lineage>
        <taxon>Bacteria</taxon>
        <taxon>Bacteria division TA06</taxon>
    </lineage>
</organism>
<feature type="non-terminal residue" evidence="2">
    <location>
        <position position="1"/>
    </location>
</feature>
<dbReference type="InterPro" id="IPR011055">
    <property type="entry name" value="Dup_hybrid_motif"/>
</dbReference>
<dbReference type="Pfam" id="PF01551">
    <property type="entry name" value="Peptidase_M23"/>
    <property type="match status" value="1"/>
</dbReference>
<sequence>GDRVFRGQTIGLLGASGNATGPHVHYEVLVNRRHVNPKGYIHSGLF</sequence>
<dbReference type="Proteomes" id="UP000315534">
    <property type="component" value="Unassembled WGS sequence"/>
</dbReference>
<proteinExistence type="predicted"/>